<dbReference type="SMART" id="SM00382">
    <property type="entry name" value="AAA"/>
    <property type="match status" value="1"/>
</dbReference>
<accession>A0A1I5TBH0</accession>
<feature type="domain" description="ABC transporter" evidence="5">
    <location>
        <begin position="27"/>
        <end position="226"/>
    </location>
</feature>
<evidence type="ECO:0000256" key="3">
    <source>
        <dbReference type="ARBA" id="ARBA00022741"/>
    </source>
</evidence>
<dbReference type="AlphaFoldDB" id="A0A1I5TBH0"/>
<organism evidence="6 7">
    <name type="scientific">Amycolatopsis arida</name>
    <dbReference type="NCBI Taxonomy" id="587909"/>
    <lineage>
        <taxon>Bacteria</taxon>
        <taxon>Bacillati</taxon>
        <taxon>Actinomycetota</taxon>
        <taxon>Actinomycetes</taxon>
        <taxon>Pseudonocardiales</taxon>
        <taxon>Pseudonocardiaceae</taxon>
        <taxon>Amycolatopsis</taxon>
    </lineage>
</organism>
<dbReference type="PANTHER" id="PTHR43335">
    <property type="entry name" value="ABC TRANSPORTER, ATP-BINDING PROTEIN"/>
    <property type="match status" value="1"/>
</dbReference>
<keyword evidence="3" id="KW-0547">Nucleotide-binding</keyword>
<dbReference type="Gene3D" id="3.40.50.300">
    <property type="entry name" value="P-loop containing nucleotide triphosphate hydrolases"/>
    <property type="match status" value="1"/>
</dbReference>
<dbReference type="PROSITE" id="PS00211">
    <property type="entry name" value="ABC_TRANSPORTER_1"/>
    <property type="match status" value="1"/>
</dbReference>
<evidence type="ECO:0000259" key="5">
    <source>
        <dbReference type="PROSITE" id="PS50893"/>
    </source>
</evidence>
<evidence type="ECO:0000256" key="4">
    <source>
        <dbReference type="ARBA" id="ARBA00022840"/>
    </source>
</evidence>
<dbReference type="Proteomes" id="UP000198727">
    <property type="component" value="Unassembled WGS sequence"/>
</dbReference>
<dbReference type="EMBL" id="FOWW01000003">
    <property type="protein sequence ID" value="SFP80171.1"/>
    <property type="molecule type" value="Genomic_DNA"/>
</dbReference>
<dbReference type="InterPro" id="IPR003439">
    <property type="entry name" value="ABC_transporter-like_ATP-bd"/>
</dbReference>
<dbReference type="InterPro" id="IPR027417">
    <property type="entry name" value="P-loop_NTPase"/>
</dbReference>
<dbReference type="PANTHER" id="PTHR43335:SF4">
    <property type="entry name" value="ABC TRANSPORTER, ATP-BINDING PROTEIN"/>
    <property type="match status" value="1"/>
</dbReference>
<proteinExistence type="inferred from homology"/>
<keyword evidence="7" id="KW-1185">Reference proteome</keyword>
<keyword evidence="2" id="KW-0813">Transport</keyword>
<protein>
    <submittedName>
        <fullName evidence="6">ABC transporter</fullName>
    </submittedName>
</protein>
<reference evidence="7" key="1">
    <citation type="submission" date="2016-10" db="EMBL/GenBank/DDBJ databases">
        <authorList>
            <person name="Varghese N."/>
            <person name="Submissions S."/>
        </authorList>
    </citation>
    <scope>NUCLEOTIDE SEQUENCE [LARGE SCALE GENOMIC DNA]</scope>
    <source>
        <strain evidence="7">CGMCC 4.5579</strain>
    </source>
</reference>
<name>A0A1I5TBH0_9PSEU</name>
<sequence length="226" mass="24173">MPDHSGTGPFAVSGRGRRRFGSLGRVIEVDGLGVRVGDEWLFRGLDLRLAAGECLALVGPNGSGKSTLLRCLYGMQVPTEGTARVADRRPDERDRDFRRRVSVLLDDADFFAELTPVQHLELLAGSFGDMSDDPAELLADAGLAERAQVTAGSFSAGQRRRLLLLGATARPFDVLLLDEPERALDAAGKKWLDTLVGRAVAGGAAVVLATHHPPLLDSADHVLDLT</sequence>
<dbReference type="GO" id="GO:0016887">
    <property type="term" value="F:ATP hydrolysis activity"/>
    <property type="evidence" value="ECO:0007669"/>
    <property type="project" value="InterPro"/>
</dbReference>
<evidence type="ECO:0000256" key="1">
    <source>
        <dbReference type="ARBA" id="ARBA00005417"/>
    </source>
</evidence>
<evidence type="ECO:0000256" key="2">
    <source>
        <dbReference type="ARBA" id="ARBA00022448"/>
    </source>
</evidence>
<dbReference type="SUPFAM" id="SSF52540">
    <property type="entry name" value="P-loop containing nucleoside triphosphate hydrolases"/>
    <property type="match status" value="1"/>
</dbReference>
<dbReference type="PROSITE" id="PS50893">
    <property type="entry name" value="ABC_TRANSPORTER_2"/>
    <property type="match status" value="1"/>
</dbReference>
<dbReference type="GO" id="GO:0005524">
    <property type="term" value="F:ATP binding"/>
    <property type="evidence" value="ECO:0007669"/>
    <property type="project" value="UniProtKB-KW"/>
</dbReference>
<dbReference type="Pfam" id="PF00005">
    <property type="entry name" value="ABC_tran"/>
    <property type="match status" value="1"/>
</dbReference>
<gene>
    <name evidence="6" type="ORF">SAMN05421810_103465</name>
</gene>
<comment type="similarity">
    <text evidence="1">Belongs to the ABC transporter superfamily.</text>
</comment>
<keyword evidence="4" id="KW-0067">ATP-binding</keyword>
<dbReference type="InterPro" id="IPR003593">
    <property type="entry name" value="AAA+_ATPase"/>
</dbReference>
<dbReference type="InterPro" id="IPR017871">
    <property type="entry name" value="ABC_transporter-like_CS"/>
</dbReference>
<dbReference type="STRING" id="587909.SAMN05421810_103465"/>
<evidence type="ECO:0000313" key="7">
    <source>
        <dbReference type="Proteomes" id="UP000198727"/>
    </source>
</evidence>
<evidence type="ECO:0000313" key="6">
    <source>
        <dbReference type="EMBL" id="SFP80171.1"/>
    </source>
</evidence>